<protein>
    <submittedName>
        <fullName evidence="2">Uncharacterized protein</fullName>
    </submittedName>
</protein>
<feature type="compositionally biased region" description="Basic and acidic residues" evidence="1">
    <location>
        <begin position="14"/>
        <end position="25"/>
    </location>
</feature>
<proteinExistence type="predicted"/>
<organism evidence="2 3">
    <name type="scientific">Pristionchus pacificus</name>
    <name type="common">Parasitic nematode worm</name>
    <dbReference type="NCBI Taxonomy" id="54126"/>
    <lineage>
        <taxon>Eukaryota</taxon>
        <taxon>Metazoa</taxon>
        <taxon>Ecdysozoa</taxon>
        <taxon>Nematoda</taxon>
        <taxon>Chromadorea</taxon>
        <taxon>Rhabditida</taxon>
        <taxon>Rhabditina</taxon>
        <taxon>Diplogasteromorpha</taxon>
        <taxon>Diplogasteroidea</taxon>
        <taxon>Neodiplogasteridae</taxon>
        <taxon>Pristionchus</taxon>
    </lineage>
</organism>
<name>A0A2A6CAD8_PRIPA</name>
<keyword evidence="3" id="KW-1185">Reference proteome</keyword>
<accession>A0A2A6CAD8</accession>
<feature type="region of interest" description="Disordered" evidence="1">
    <location>
        <begin position="11"/>
        <end position="97"/>
    </location>
</feature>
<sequence>MSFARALRAWTRGSWREDRHDRRQQGVDWTVRASGRTSDDDDKKRKRTKSALFVPGPQRHQKRGNESGKKLRRKGSSPVSLPSSSRDASQTSTAVPLDSVADRNKEWEDCLKVACPLISSCSMKEGFIRSTFFDCQAECCHHKVSFVSLLFPPNVRPIALQSMGISFPPLSEKVRMKKISRPASFTVAVFPSLVADGVQEGD</sequence>
<evidence type="ECO:0000256" key="1">
    <source>
        <dbReference type="SAM" id="MobiDB-lite"/>
    </source>
</evidence>
<dbReference type="EnsemblMetazoa" id="PPA45075.1">
    <property type="protein sequence ID" value="PPA45075.1"/>
    <property type="gene ID" value="WBGene00283444"/>
</dbReference>
<feature type="compositionally biased region" description="Low complexity" evidence="1">
    <location>
        <begin position="76"/>
        <end position="85"/>
    </location>
</feature>
<dbReference type="AlphaFoldDB" id="A0A2A6CAD8"/>
<gene>
    <name evidence="2" type="primary">WBGene00283444</name>
</gene>
<evidence type="ECO:0000313" key="3">
    <source>
        <dbReference type="Proteomes" id="UP000005239"/>
    </source>
</evidence>
<evidence type="ECO:0000313" key="2">
    <source>
        <dbReference type="EnsemblMetazoa" id="PPA45075.1"/>
    </source>
</evidence>
<reference evidence="2" key="2">
    <citation type="submission" date="2022-06" db="UniProtKB">
        <authorList>
            <consortium name="EnsemblMetazoa"/>
        </authorList>
    </citation>
    <scope>IDENTIFICATION</scope>
    <source>
        <strain evidence="2">PS312</strain>
    </source>
</reference>
<dbReference type="Proteomes" id="UP000005239">
    <property type="component" value="Unassembled WGS sequence"/>
</dbReference>
<accession>A0A8R1Z3E6</accession>
<reference evidence="3" key="1">
    <citation type="journal article" date="2008" name="Nat. Genet.">
        <title>The Pristionchus pacificus genome provides a unique perspective on nematode lifestyle and parasitism.</title>
        <authorList>
            <person name="Dieterich C."/>
            <person name="Clifton S.W."/>
            <person name="Schuster L.N."/>
            <person name="Chinwalla A."/>
            <person name="Delehaunty K."/>
            <person name="Dinkelacker I."/>
            <person name="Fulton L."/>
            <person name="Fulton R."/>
            <person name="Godfrey J."/>
            <person name="Minx P."/>
            <person name="Mitreva M."/>
            <person name="Roeseler W."/>
            <person name="Tian H."/>
            <person name="Witte H."/>
            <person name="Yang S.P."/>
            <person name="Wilson R.K."/>
            <person name="Sommer R.J."/>
        </authorList>
    </citation>
    <scope>NUCLEOTIDE SEQUENCE [LARGE SCALE GENOMIC DNA]</scope>
    <source>
        <strain evidence="3">PS312</strain>
    </source>
</reference>